<dbReference type="EMBL" id="JACAZI010000001">
    <property type="protein sequence ID" value="KAF7371956.1"/>
    <property type="molecule type" value="Genomic_DNA"/>
</dbReference>
<accession>A0A8H6Z7V8</accession>
<feature type="compositionally biased region" description="Polar residues" evidence="1">
    <location>
        <begin position="1"/>
        <end position="15"/>
    </location>
</feature>
<name>A0A8H6Z7V8_9AGAR</name>
<feature type="region of interest" description="Disordered" evidence="1">
    <location>
        <begin position="1"/>
        <end position="36"/>
    </location>
</feature>
<reference evidence="2" key="1">
    <citation type="submission" date="2020-05" db="EMBL/GenBank/DDBJ databases">
        <title>Mycena genomes resolve the evolution of fungal bioluminescence.</title>
        <authorList>
            <person name="Tsai I.J."/>
        </authorList>
    </citation>
    <scope>NUCLEOTIDE SEQUENCE</scope>
    <source>
        <strain evidence="2">CCC161011</strain>
    </source>
</reference>
<dbReference type="OrthoDB" id="3062173at2759"/>
<sequence>MSSGSPARSTESSLFGSPRPAPLPPRFGSTPSSDSSIEGFVVPTIPPRHDPLYLVPGPGGRELPRVSSNPLAVDHERVRRLMKYHIDVVPKCANCAEMGIACEFTESGIPCPPCALLAVPDCEYVDPEFFLVNLARHRDFFLCTERDALCSAVRDNQLAPSVFDREYERANFWFYCGAQGAIDRFKVNCEATGNLALRGYQLLASSSTDTGLLSRFLSLGAESQIHPTALGVVADRLRTLFCAAAGAD</sequence>
<organism evidence="2 3">
    <name type="scientific">Mycena venus</name>
    <dbReference type="NCBI Taxonomy" id="2733690"/>
    <lineage>
        <taxon>Eukaryota</taxon>
        <taxon>Fungi</taxon>
        <taxon>Dikarya</taxon>
        <taxon>Basidiomycota</taxon>
        <taxon>Agaricomycotina</taxon>
        <taxon>Agaricomycetes</taxon>
        <taxon>Agaricomycetidae</taxon>
        <taxon>Agaricales</taxon>
        <taxon>Marasmiineae</taxon>
        <taxon>Mycenaceae</taxon>
        <taxon>Mycena</taxon>
    </lineage>
</organism>
<keyword evidence="3" id="KW-1185">Reference proteome</keyword>
<comment type="caution">
    <text evidence="2">The sequence shown here is derived from an EMBL/GenBank/DDBJ whole genome shotgun (WGS) entry which is preliminary data.</text>
</comment>
<dbReference type="AlphaFoldDB" id="A0A8H6Z7V8"/>
<dbReference type="Proteomes" id="UP000620124">
    <property type="component" value="Unassembled WGS sequence"/>
</dbReference>
<evidence type="ECO:0000313" key="2">
    <source>
        <dbReference type="EMBL" id="KAF7371956.1"/>
    </source>
</evidence>
<evidence type="ECO:0000256" key="1">
    <source>
        <dbReference type="SAM" id="MobiDB-lite"/>
    </source>
</evidence>
<proteinExistence type="predicted"/>
<gene>
    <name evidence="2" type="ORF">MVEN_00053600</name>
</gene>
<evidence type="ECO:0000313" key="3">
    <source>
        <dbReference type="Proteomes" id="UP000620124"/>
    </source>
</evidence>
<protein>
    <submittedName>
        <fullName evidence="2">Uncharacterized protein</fullName>
    </submittedName>
</protein>